<dbReference type="SUPFAM" id="SSF81383">
    <property type="entry name" value="F-box domain"/>
    <property type="match status" value="1"/>
</dbReference>
<dbReference type="InParanoid" id="A0A165W9G5"/>
<reference evidence="3 4" key="1">
    <citation type="journal article" date="2016" name="Mol. Biol. Evol.">
        <title>Comparative Genomics of Early-Diverging Mushroom-Forming Fungi Provides Insights into the Origins of Lignocellulose Decay Capabilities.</title>
        <authorList>
            <person name="Nagy L.G."/>
            <person name="Riley R."/>
            <person name="Tritt A."/>
            <person name="Adam C."/>
            <person name="Daum C."/>
            <person name="Floudas D."/>
            <person name="Sun H."/>
            <person name="Yadav J.S."/>
            <person name="Pangilinan J."/>
            <person name="Larsson K.H."/>
            <person name="Matsuura K."/>
            <person name="Barry K."/>
            <person name="Labutti K."/>
            <person name="Kuo R."/>
            <person name="Ohm R.A."/>
            <person name="Bhattacharya S.S."/>
            <person name="Shirouzu T."/>
            <person name="Yoshinaga Y."/>
            <person name="Martin F.M."/>
            <person name="Grigoriev I.V."/>
            <person name="Hibbett D.S."/>
        </authorList>
    </citation>
    <scope>NUCLEOTIDE SEQUENCE [LARGE SCALE GENOMIC DNA]</scope>
    <source>
        <strain evidence="3 4">HHB14362 ss-1</strain>
    </source>
</reference>
<dbReference type="PROSITE" id="PS50181">
    <property type="entry name" value="FBOX"/>
    <property type="match status" value="1"/>
</dbReference>
<dbReference type="AlphaFoldDB" id="A0A165W9G5"/>
<organism evidence="3 4">
    <name type="scientific">Neolentinus lepideus HHB14362 ss-1</name>
    <dbReference type="NCBI Taxonomy" id="1314782"/>
    <lineage>
        <taxon>Eukaryota</taxon>
        <taxon>Fungi</taxon>
        <taxon>Dikarya</taxon>
        <taxon>Basidiomycota</taxon>
        <taxon>Agaricomycotina</taxon>
        <taxon>Agaricomycetes</taxon>
        <taxon>Gloeophyllales</taxon>
        <taxon>Gloeophyllaceae</taxon>
        <taxon>Neolentinus</taxon>
    </lineage>
</organism>
<evidence type="ECO:0000259" key="2">
    <source>
        <dbReference type="PROSITE" id="PS50181"/>
    </source>
</evidence>
<dbReference type="InterPro" id="IPR036047">
    <property type="entry name" value="F-box-like_dom_sf"/>
</dbReference>
<accession>A0A165W9G5</accession>
<gene>
    <name evidence="3" type="ORF">NEOLEDRAFT_1238049</name>
</gene>
<evidence type="ECO:0000313" key="4">
    <source>
        <dbReference type="Proteomes" id="UP000076761"/>
    </source>
</evidence>
<name>A0A165W9G5_9AGAM</name>
<dbReference type="EMBL" id="KV425551">
    <property type="protein sequence ID" value="KZT30867.1"/>
    <property type="molecule type" value="Genomic_DNA"/>
</dbReference>
<evidence type="ECO:0000256" key="1">
    <source>
        <dbReference type="SAM" id="MobiDB-lite"/>
    </source>
</evidence>
<feature type="compositionally biased region" description="Basic residues" evidence="1">
    <location>
        <begin position="1"/>
        <end position="13"/>
    </location>
</feature>
<feature type="domain" description="F-box" evidence="2">
    <location>
        <begin position="58"/>
        <end position="107"/>
    </location>
</feature>
<keyword evidence="4" id="KW-1185">Reference proteome</keyword>
<feature type="compositionally biased region" description="Polar residues" evidence="1">
    <location>
        <begin position="34"/>
        <end position="44"/>
    </location>
</feature>
<feature type="region of interest" description="Disordered" evidence="1">
    <location>
        <begin position="1"/>
        <end position="46"/>
    </location>
</feature>
<protein>
    <recommendedName>
        <fullName evidence="2">F-box domain-containing protein</fullName>
    </recommendedName>
</protein>
<proteinExistence type="predicted"/>
<dbReference type="InterPro" id="IPR001810">
    <property type="entry name" value="F-box_dom"/>
</dbReference>
<sequence length="554" mass="63488">MHTVRRLRGKRTRVYTTQDAGTANASPSKRAKRSTTTYEGSSYTQRDDGLEGRRIYRLDHLPQMPVDILYETFGHLTPEDLLPLVRSNKAFRRLLLNRSSSVVWRVARRNVEGMPDCPPYLSEPKYASLIFSGHCCNCGVNDESDTDVLWAFNVRYCKVCKNAMLVLRRSSDLDINEILVLPHTSGPTRKGVATYYFHLPDLLRYSEIMSSEESQDFKEAYTVSEAEVTLQIIETVPSLDKFTTAIKRRRQAQARAAKGKRIQAISERLKNAGFEEDWVCLLGQRDEWLKFSKHPLVGNTEPLTDVGWEGIQTEIQELMKAFRERRLLVQYKETLINRLTAFKLRAMDIPKKTYSVCTNGGWVAPHFIDIFLLPEVRSIVDVPSETKLDHHDHERLCNILPALAEAWLSTVVAQLRAHVESQFRAESTGDLFQLAIASFRCSRCNVALRYPEVLSHDCCWRSLDFYRPEVQVRQYAGYEQSAFIVIHEFLWSCTALQWCPWADKFGMLLQVCGLDPMSATLEQTKTLDTKVNCTICVARGRKKPMSCLEAVRPL</sequence>
<dbReference type="OrthoDB" id="2322499at2759"/>
<dbReference type="Proteomes" id="UP000076761">
    <property type="component" value="Unassembled WGS sequence"/>
</dbReference>
<evidence type="ECO:0000313" key="3">
    <source>
        <dbReference type="EMBL" id="KZT30867.1"/>
    </source>
</evidence>
<feature type="compositionally biased region" description="Polar residues" evidence="1">
    <location>
        <begin position="14"/>
        <end position="27"/>
    </location>
</feature>